<dbReference type="Proteomes" id="UP001209730">
    <property type="component" value="Unassembled WGS sequence"/>
</dbReference>
<protein>
    <submittedName>
        <fullName evidence="4">Phage terminase large subunit family protein</fullName>
    </submittedName>
</protein>
<dbReference type="Gene3D" id="3.40.50.300">
    <property type="entry name" value="P-loop containing nucleotide triphosphate hydrolases"/>
    <property type="match status" value="1"/>
</dbReference>
<dbReference type="PANTHER" id="PTHR34413:SF2">
    <property type="entry name" value="PROPHAGE TAIL FIBER ASSEMBLY PROTEIN HOMOLOG TFAE-RELATED"/>
    <property type="match status" value="1"/>
</dbReference>
<evidence type="ECO:0000259" key="3">
    <source>
        <dbReference type="Pfam" id="PF20454"/>
    </source>
</evidence>
<dbReference type="GO" id="GO:0005524">
    <property type="term" value="F:ATP binding"/>
    <property type="evidence" value="ECO:0007669"/>
    <property type="project" value="InterPro"/>
</dbReference>
<dbReference type="GO" id="GO:0004519">
    <property type="term" value="F:endonuclease activity"/>
    <property type="evidence" value="ECO:0007669"/>
    <property type="project" value="InterPro"/>
</dbReference>
<organism evidence="4 5">
    <name type="scientific">Microbulbifer thermotolerans</name>
    <dbReference type="NCBI Taxonomy" id="252514"/>
    <lineage>
        <taxon>Bacteria</taxon>
        <taxon>Pseudomonadati</taxon>
        <taxon>Pseudomonadota</taxon>
        <taxon>Gammaproteobacteria</taxon>
        <taxon>Cellvibrionales</taxon>
        <taxon>Microbulbiferaceae</taxon>
        <taxon>Microbulbifer</taxon>
    </lineage>
</organism>
<dbReference type="InterPro" id="IPR046453">
    <property type="entry name" value="GpA_ATPase"/>
</dbReference>
<feature type="domain" description="Terminase large subunit GpA endonuclease" evidence="3">
    <location>
        <begin position="322"/>
        <end position="599"/>
    </location>
</feature>
<feature type="compositionally biased region" description="Basic residues" evidence="1">
    <location>
        <begin position="631"/>
        <end position="640"/>
    </location>
</feature>
<feature type="region of interest" description="Disordered" evidence="1">
    <location>
        <begin position="608"/>
        <end position="647"/>
    </location>
</feature>
<feature type="domain" description="Phage terminase large subunit GpA ATPase" evidence="2">
    <location>
        <begin position="47"/>
        <end position="295"/>
    </location>
</feature>
<sequence length="647" mass="73816">MRLTAQQTQAIKRHLRAGLRVLKRPEPLPLAEWADRNFYLSAESSYTQGPWKSDPYQVAILNAMGNDDIVEVNWRKSARVGYTKCITAAIAYFAEHKQRNQMLWQPTDSAAADFMQQHVQPTIRDVPVLRALSPWIGKKHSDNKLDYKRFSNSRQLFVRGGKSAGNYREKSVDVVYYDELSKFDPDIEGEGPPTLLGDKRLEGSSFPKSIRGSTPTLKGECQLSKAADEAEEQFQRWLPCPHCGEYQIIEWGGPDCDYGIKWDSRETVLQAYYVCKHHGCVIEQRELAGMDERGEYRSQTGMVTRDGLEFFRDGEKVPPPATVSFHVWAAYSTRTTWGQIARDFLRAKDDPVKLKGWVNTTLGEPWEEAGERVEAHHLYMRREHYPAQIPQRAVVVVGGVDVQDDRIECSAWAFGGEHGTESWLVEHQVFWGDPSRWDLWRRLTEWRQSVFNHESGARLRISATAIDTGGHYTDMVYKYCKQHAAERVFAIKGSSTPGAPLVGRPSKNNKGAVNLFSIGTDTAKEMILGRLQVSEPGAGYVHFPVEIDREYCEQMTAEKRVPVRRNGRTVYTFKQMRPRNEALDCYVYALAALEILNPDFKALAAKLAPREPEPDESESLYYPQPQESPKPRKRRRRNAARKIGGLR</sequence>
<accession>A0AB35HZN8</accession>
<dbReference type="HAMAP" id="MF_04144">
    <property type="entry name" value="TERL_LAMBDA"/>
    <property type="match status" value="1"/>
</dbReference>
<reference evidence="4" key="1">
    <citation type="submission" date="2022-11" db="EMBL/GenBank/DDBJ databases">
        <title>Chitin-degrading and fungicidal potential of chitinolytic bacterial strains from marine environment of the Pacific Ocean regions.</title>
        <authorList>
            <person name="Pentekhina I."/>
            <person name="Nedashkovskaya O."/>
            <person name="Seitkalieva A."/>
            <person name="Podvolotskaya A."/>
            <person name="Tekutyeva L."/>
            <person name="Balabanova L."/>
        </authorList>
    </citation>
    <scope>NUCLEOTIDE SEQUENCE</scope>
    <source>
        <strain evidence="4">KMM 6838</strain>
    </source>
</reference>
<evidence type="ECO:0000259" key="2">
    <source>
        <dbReference type="Pfam" id="PF05876"/>
    </source>
</evidence>
<dbReference type="EMBL" id="JAPHQB010000015">
    <property type="protein sequence ID" value="MCX2802251.1"/>
    <property type="molecule type" value="Genomic_DNA"/>
</dbReference>
<evidence type="ECO:0000313" key="5">
    <source>
        <dbReference type="Proteomes" id="UP001209730"/>
    </source>
</evidence>
<comment type="caution">
    <text evidence="4">The sequence shown here is derived from an EMBL/GenBank/DDBJ whole genome shotgun (WGS) entry which is preliminary data.</text>
</comment>
<dbReference type="InterPro" id="IPR051220">
    <property type="entry name" value="TFA_Chaperone"/>
</dbReference>
<evidence type="ECO:0000313" key="4">
    <source>
        <dbReference type="EMBL" id="MCX2802251.1"/>
    </source>
</evidence>
<dbReference type="RefSeq" id="WP_266066228.1">
    <property type="nucleotide sequence ID" value="NZ_JAPHQB010000015.1"/>
</dbReference>
<dbReference type="InterPro" id="IPR046454">
    <property type="entry name" value="GpA_endonuclease"/>
</dbReference>
<dbReference type="InterPro" id="IPR027417">
    <property type="entry name" value="P-loop_NTPase"/>
</dbReference>
<dbReference type="Pfam" id="PF20454">
    <property type="entry name" value="GpA_nuclease"/>
    <property type="match status" value="1"/>
</dbReference>
<dbReference type="PANTHER" id="PTHR34413">
    <property type="entry name" value="PROPHAGE TAIL FIBER ASSEMBLY PROTEIN HOMOLOG TFAE-RELATED-RELATED"/>
    <property type="match status" value="1"/>
</dbReference>
<proteinExistence type="inferred from homology"/>
<evidence type="ECO:0000256" key="1">
    <source>
        <dbReference type="SAM" id="MobiDB-lite"/>
    </source>
</evidence>
<dbReference type="Pfam" id="PF05876">
    <property type="entry name" value="GpA_ATPase"/>
    <property type="match status" value="1"/>
</dbReference>
<gene>
    <name evidence="4" type="ORF">OQJ68_10685</name>
</gene>
<name>A0AB35HZN8_MICTH</name>
<dbReference type="InterPro" id="IPR008866">
    <property type="entry name" value="Phage_lambda_GpA-like"/>
</dbReference>
<dbReference type="GO" id="GO:0016887">
    <property type="term" value="F:ATP hydrolysis activity"/>
    <property type="evidence" value="ECO:0007669"/>
    <property type="project" value="InterPro"/>
</dbReference>
<dbReference type="AlphaFoldDB" id="A0AB35HZN8"/>